<name>A0ACB8SLI4_9AGAM</name>
<reference evidence="1" key="2">
    <citation type="journal article" date="2022" name="New Phytol.">
        <title>Evolutionary transition to the ectomycorrhizal habit in the genomes of a hyperdiverse lineage of mushroom-forming fungi.</title>
        <authorList>
            <person name="Looney B."/>
            <person name="Miyauchi S."/>
            <person name="Morin E."/>
            <person name="Drula E."/>
            <person name="Courty P.E."/>
            <person name="Kohler A."/>
            <person name="Kuo A."/>
            <person name="LaButti K."/>
            <person name="Pangilinan J."/>
            <person name="Lipzen A."/>
            <person name="Riley R."/>
            <person name="Andreopoulos W."/>
            <person name="He G."/>
            <person name="Johnson J."/>
            <person name="Nolan M."/>
            <person name="Tritt A."/>
            <person name="Barry K.W."/>
            <person name="Grigoriev I.V."/>
            <person name="Nagy L.G."/>
            <person name="Hibbett D."/>
            <person name="Henrissat B."/>
            <person name="Matheny P.B."/>
            <person name="Labbe J."/>
            <person name="Martin F.M."/>
        </authorList>
    </citation>
    <scope>NUCLEOTIDE SEQUENCE</scope>
    <source>
        <strain evidence="1">HHB10654</strain>
    </source>
</reference>
<accession>A0ACB8SLI4</accession>
<reference evidence="1" key="1">
    <citation type="submission" date="2021-03" db="EMBL/GenBank/DDBJ databases">
        <authorList>
            <consortium name="DOE Joint Genome Institute"/>
            <person name="Ahrendt S."/>
            <person name="Looney B.P."/>
            <person name="Miyauchi S."/>
            <person name="Morin E."/>
            <person name="Drula E."/>
            <person name="Courty P.E."/>
            <person name="Chicoki N."/>
            <person name="Fauchery L."/>
            <person name="Kohler A."/>
            <person name="Kuo A."/>
            <person name="Labutti K."/>
            <person name="Pangilinan J."/>
            <person name="Lipzen A."/>
            <person name="Riley R."/>
            <person name="Andreopoulos W."/>
            <person name="He G."/>
            <person name="Johnson J."/>
            <person name="Barry K.W."/>
            <person name="Grigoriev I.V."/>
            <person name="Nagy L."/>
            <person name="Hibbett D."/>
            <person name="Henrissat B."/>
            <person name="Matheny P.B."/>
            <person name="Labbe J."/>
            <person name="Martin F."/>
        </authorList>
    </citation>
    <scope>NUCLEOTIDE SEQUENCE</scope>
    <source>
        <strain evidence="1">HHB10654</strain>
    </source>
</reference>
<dbReference type="Proteomes" id="UP000814140">
    <property type="component" value="Unassembled WGS sequence"/>
</dbReference>
<proteinExistence type="predicted"/>
<sequence length="626" mass="67183">MPSPVKLYVYDLSNGLARSMSLQLTGRQIDGIWHTSVVVFGKEIFYGQGIDITLPGRSHHGQPLQIVDVGETDIDEQTFNEYLMEMRQHYTADKYHLLDFNCNSFTNDCVGFLTGGSIPSWIKDLPSDFLSTPFGAALRPTIDAMYRRPTGATPTATPPSGFPGSSQTNPQLASSLLQAVASRASGAPAPSPSTGTVAAPIHVSTNSASFHSLLGAHRAVVAMFTSTTCAPCRMIEPVFEDLAHAKTKGSGMIAFVKVDTGAGMGGMVGSEYGVRATPTFLFFLDGKQVHELKGVNAPELRTQVDLLLYQAFPPHSHTKLDLPSVASVALDPILFQQVPVLDTVRDKIISFIDTAPEDTLPNKAQTKDALTRVIFPWLNQRFIKKSSTPPTTAVITSFSQTSSTLVAALPVASLFPLLDIWRLALLEPTLASTTLASLKLLLAKIHADAPRATLLTLLRLLSNALGTALARPLLAGDAQAKAALTGVLVQTLLHADRLVRVSAASVAFNLAAWVQRGRVARAKGEEAGNGIGESEEDGEWEVEIVSAVVEALGTEAESEDIVHRLTATLALLVRFSPFYDAQLVPLFDVLQVQDMLKGKLSGAGGLTVQKKDVRRLIEEVAEKLCA</sequence>
<organism evidence="1 2">
    <name type="scientific">Artomyces pyxidatus</name>
    <dbReference type="NCBI Taxonomy" id="48021"/>
    <lineage>
        <taxon>Eukaryota</taxon>
        <taxon>Fungi</taxon>
        <taxon>Dikarya</taxon>
        <taxon>Basidiomycota</taxon>
        <taxon>Agaricomycotina</taxon>
        <taxon>Agaricomycetes</taxon>
        <taxon>Russulales</taxon>
        <taxon>Auriscalpiaceae</taxon>
        <taxon>Artomyces</taxon>
    </lineage>
</organism>
<evidence type="ECO:0000313" key="1">
    <source>
        <dbReference type="EMBL" id="KAI0056556.1"/>
    </source>
</evidence>
<evidence type="ECO:0000313" key="2">
    <source>
        <dbReference type="Proteomes" id="UP000814140"/>
    </source>
</evidence>
<keyword evidence="2" id="KW-1185">Reference proteome</keyword>
<gene>
    <name evidence="1" type="ORF">BV25DRAFT_1832088</name>
</gene>
<comment type="caution">
    <text evidence="1">The sequence shown here is derived from an EMBL/GenBank/DDBJ whole genome shotgun (WGS) entry which is preliminary data.</text>
</comment>
<protein>
    <submittedName>
        <fullName evidence="1">DUF862-domain-containing protein</fullName>
    </submittedName>
</protein>
<dbReference type="EMBL" id="MU277262">
    <property type="protein sequence ID" value="KAI0056556.1"/>
    <property type="molecule type" value="Genomic_DNA"/>
</dbReference>